<protein>
    <submittedName>
        <fullName evidence="1">Uncharacterized protein</fullName>
    </submittedName>
</protein>
<organism evidence="1">
    <name type="scientific">Octopus bimaculoides</name>
    <name type="common">California two-spotted octopus</name>
    <dbReference type="NCBI Taxonomy" id="37653"/>
    <lineage>
        <taxon>Eukaryota</taxon>
        <taxon>Metazoa</taxon>
        <taxon>Spiralia</taxon>
        <taxon>Lophotrochozoa</taxon>
        <taxon>Mollusca</taxon>
        <taxon>Cephalopoda</taxon>
        <taxon>Coleoidea</taxon>
        <taxon>Octopodiformes</taxon>
        <taxon>Octopoda</taxon>
        <taxon>Incirrata</taxon>
        <taxon>Octopodidae</taxon>
        <taxon>Octopus</taxon>
    </lineage>
</organism>
<sequence>MQSSNIHGPTISENRPSIASSLNLLYTVLTTPNQIPSLQLSQLKTPSSSHQVFVQSSSFSSDTYNRNTLAFLFRGIKKNYSKYSLMAL</sequence>
<reference evidence="1" key="1">
    <citation type="submission" date="2015-07" db="EMBL/GenBank/DDBJ databases">
        <title>MeaNS - Measles Nucleotide Surveillance Program.</title>
        <authorList>
            <person name="Tran T."/>
            <person name="Druce J."/>
        </authorList>
    </citation>
    <scope>NUCLEOTIDE SEQUENCE</scope>
    <source>
        <strain evidence="1">UCB-OBI-ISO-001</strain>
        <tissue evidence="1">Gonad</tissue>
    </source>
</reference>
<evidence type="ECO:0000313" key="1">
    <source>
        <dbReference type="EMBL" id="KOF79227.1"/>
    </source>
</evidence>
<gene>
    <name evidence="1" type="ORF">OCBIM_22029763mg</name>
</gene>
<dbReference type="EMBL" id="KQ420820">
    <property type="protein sequence ID" value="KOF79227.1"/>
    <property type="molecule type" value="Genomic_DNA"/>
</dbReference>
<dbReference type="AlphaFoldDB" id="A0A0L8GQR7"/>
<accession>A0A0L8GQR7</accession>
<proteinExistence type="predicted"/>
<name>A0A0L8GQR7_OCTBM</name>